<organism evidence="4 5">
    <name type="scientific">Pseudonocardia ammonioxydans</name>
    <dbReference type="NCBI Taxonomy" id="260086"/>
    <lineage>
        <taxon>Bacteria</taxon>
        <taxon>Bacillati</taxon>
        <taxon>Actinomycetota</taxon>
        <taxon>Actinomycetes</taxon>
        <taxon>Pseudonocardiales</taxon>
        <taxon>Pseudonocardiaceae</taxon>
        <taxon>Pseudonocardia</taxon>
    </lineage>
</organism>
<reference evidence="4 5" key="1">
    <citation type="submission" date="2016-10" db="EMBL/GenBank/DDBJ databases">
        <authorList>
            <person name="de Groot N.N."/>
        </authorList>
    </citation>
    <scope>NUCLEOTIDE SEQUENCE [LARGE SCALE GENOMIC DNA]</scope>
    <source>
        <strain evidence="4 5">CGMCC 4.1877</strain>
    </source>
</reference>
<dbReference type="EMBL" id="FOUY01000045">
    <property type="protein sequence ID" value="SFO33257.1"/>
    <property type="molecule type" value="Genomic_DNA"/>
</dbReference>
<dbReference type="GO" id="GO:0045437">
    <property type="term" value="F:uridine nucleosidase activity"/>
    <property type="evidence" value="ECO:0007669"/>
    <property type="project" value="UniProtKB-ARBA"/>
</dbReference>
<sequence>MRPRPLIIDTDPGVDDAVALVLALRSPEVDVRAVVAAFGNVALERTLDNAGRVLALTGRTDVPLGTGADRPLVHRREQRAGHVHGVDGLGGRAAQLPDPVTPLPGSGIALMARVLEEADEPVTIASIGPLTDTALLLATHPGLAERIERIVVMGGAIGGGNITGAAEFNVHADPEAAHRVLTQDRVPVALVPLETTLGCAAGPEWIAELAGADPVGAELAAMIAPYHGYYRGRYGRDAVALHDATALLECVAPGSLAATPVPLVVDTGFGPARGATIPYRVPEAPSPAVDVLSAPDVPAVLDAVLARLSGRPQASPCSIA</sequence>
<dbReference type="OrthoDB" id="9797882at2"/>
<dbReference type="InterPro" id="IPR001910">
    <property type="entry name" value="Inosine/uridine_hydrolase_dom"/>
</dbReference>
<evidence type="ECO:0000259" key="3">
    <source>
        <dbReference type="Pfam" id="PF01156"/>
    </source>
</evidence>
<dbReference type="Proteomes" id="UP000199614">
    <property type="component" value="Unassembled WGS sequence"/>
</dbReference>
<evidence type="ECO:0000256" key="2">
    <source>
        <dbReference type="ARBA" id="ARBA00023295"/>
    </source>
</evidence>
<keyword evidence="1 4" id="KW-0378">Hydrolase</keyword>
<protein>
    <submittedName>
        <fullName evidence="4">Pyrimidine-specific ribonucleoside hydrolase</fullName>
    </submittedName>
</protein>
<gene>
    <name evidence="4" type="ORF">SAMN05216207_104517</name>
</gene>
<dbReference type="PANTHER" id="PTHR12304">
    <property type="entry name" value="INOSINE-URIDINE PREFERRING NUCLEOSIDE HYDROLASE"/>
    <property type="match status" value="1"/>
</dbReference>
<dbReference type="RefSeq" id="WP_093353248.1">
    <property type="nucleotide sequence ID" value="NZ_FOUY01000045.1"/>
</dbReference>
<dbReference type="STRING" id="260086.SAMN05216207_104517"/>
<feature type="domain" description="Inosine/uridine-preferring nucleoside hydrolase" evidence="3">
    <location>
        <begin position="6"/>
        <end position="300"/>
    </location>
</feature>
<name>A0A1I5GBK2_PSUAM</name>
<proteinExistence type="predicted"/>
<dbReference type="GO" id="GO:0006152">
    <property type="term" value="P:purine nucleoside catabolic process"/>
    <property type="evidence" value="ECO:0007669"/>
    <property type="project" value="TreeGrafter"/>
</dbReference>
<dbReference type="PANTHER" id="PTHR12304:SF4">
    <property type="entry name" value="URIDINE NUCLEOSIDASE"/>
    <property type="match status" value="1"/>
</dbReference>
<dbReference type="PROSITE" id="PS01247">
    <property type="entry name" value="IUNH"/>
    <property type="match status" value="1"/>
</dbReference>
<dbReference type="InterPro" id="IPR015910">
    <property type="entry name" value="I/U_nuclsd_hydro_CS"/>
</dbReference>
<keyword evidence="2" id="KW-0326">Glycosidase</keyword>
<dbReference type="InterPro" id="IPR023186">
    <property type="entry name" value="IUNH"/>
</dbReference>
<dbReference type="GO" id="GO:0005829">
    <property type="term" value="C:cytosol"/>
    <property type="evidence" value="ECO:0007669"/>
    <property type="project" value="TreeGrafter"/>
</dbReference>
<dbReference type="InterPro" id="IPR036452">
    <property type="entry name" value="Ribo_hydro-like"/>
</dbReference>
<dbReference type="SUPFAM" id="SSF53590">
    <property type="entry name" value="Nucleoside hydrolase"/>
    <property type="match status" value="1"/>
</dbReference>
<accession>A0A1I5GBK2</accession>
<dbReference type="GO" id="GO:0008477">
    <property type="term" value="F:purine nucleosidase activity"/>
    <property type="evidence" value="ECO:0007669"/>
    <property type="project" value="TreeGrafter"/>
</dbReference>
<dbReference type="Pfam" id="PF01156">
    <property type="entry name" value="IU_nuc_hydro"/>
    <property type="match status" value="1"/>
</dbReference>
<evidence type="ECO:0000256" key="1">
    <source>
        <dbReference type="ARBA" id="ARBA00022801"/>
    </source>
</evidence>
<evidence type="ECO:0000313" key="5">
    <source>
        <dbReference type="Proteomes" id="UP000199614"/>
    </source>
</evidence>
<keyword evidence="5" id="KW-1185">Reference proteome</keyword>
<evidence type="ECO:0000313" key="4">
    <source>
        <dbReference type="EMBL" id="SFO33257.1"/>
    </source>
</evidence>
<dbReference type="Gene3D" id="3.90.245.10">
    <property type="entry name" value="Ribonucleoside hydrolase-like"/>
    <property type="match status" value="1"/>
</dbReference>
<dbReference type="AlphaFoldDB" id="A0A1I5GBK2"/>